<name>A0A382LPV6_9ZZZZ</name>
<gene>
    <name evidence="1" type="ORF">METZ01_LOCUS290141</name>
</gene>
<feature type="non-terminal residue" evidence="1">
    <location>
        <position position="1"/>
    </location>
</feature>
<proteinExistence type="predicted"/>
<evidence type="ECO:0000313" key="1">
    <source>
        <dbReference type="EMBL" id="SVC37287.1"/>
    </source>
</evidence>
<dbReference type="AlphaFoldDB" id="A0A382LPV6"/>
<dbReference type="EMBL" id="UINC01087702">
    <property type="protein sequence ID" value="SVC37287.1"/>
    <property type="molecule type" value="Genomic_DNA"/>
</dbReference>
<feature type="non-terminal residue" evidence="1">
    <location>
        <position position="398"/>
    </location>
</feature>
<organism evidence="1">
    <name type="scientific">marine metagenome</name>
    <dbReference type="NCBI Taxonomy" id="408172"/>
    <lineage>
        <taxon>unclassified sequences</taxon>
        <taxon>metagenomes</taxon>
        <taxon>ecological metagenomes</taxon>
    </lineage>
</organism>
<accession>A0A382LPV6</accession>
<sequence>VLSYKSLNTELPITIGPKWKMLPVLDSLAWHHQNDIFTDGKLIKQNEESDIFASGTIHRQLNLSPFGGSSFSGGMRIQLNGQLNDDILVSGILSDQDLPIQPEGTTSNLEELQQVYLTIQHPEFNINAGDIDFNYTQDNFLNINRKVIGLNNTFKYKTWGGTTVYATTRGRYRSIEFKGLDGNQGPYSLTSESNSRDIIILAGSENIWVDGKKMIRGENYDYTIDYSLGEITFTLNQLIYADADIFIEYQYINFQYSRNMFGGVFEKRISTNGKITGGIFREKDQINKELFDTSTLNSLSITGKKPVKRSGAIRDNSGDYYLKIISPNDSVYVFDPEKDFINERYLVSFFYNSEGGYQRKISSNGKIYYEYMPEIDRPTHLDLYSPFQIIIAPSVHDL</sequence>
<reference evidence="1" key="1">
    <citation type="submission" date="2018-05" db="EMBL/GenBank/DDBJ databases">
        <authorList>
            <person name="Lanie J.A."/>
            <person name="Ng W.-L."/>
            <person name="Kazmierczak K.M."/>
            <person name="Andrzejewski T.M."/>
            <person name="Davidsen T.M."/>
            <person name="Wayne K.J."/>
            <person name="Tettelin H."/>
            <person name="Glass J.I."/>
            <person name="Rusch D."/>
            <person name="Podicherti R."/>
            <person name="Tsui H.-C.T."/>
            <person name="Winkler M.E."/>
        </authorList>
    </citation>
    <scope>NUCLEOTIDE SEQUENCE</scope>
</reference>
<protein>
    <submittedName>
        <fullName evidence="1">Uncharacterized protein</fullName>
    </submittedName>
</protein>